<accession>A0A1I7C6T2</accession>
<organism evidence="1 2">
    <name type="scientific">Kosakonia arachidis</name>
    <dbReference type="NCBI Taxonomy" id="551989"/>
    <lineage>
        <taxon>Bacteria</taxon>
        <taxon>Pseudomonadati</taxon>
        <taxon>Pseudomonadota</taxon>
        <taxon>Gammaproteobacteria</taxon>
        <taxon>Enterobacterales</taxon>
        <taxon>Enterobacteriaceae</taxon>
        <taxon>Kosakonia</taxon>
    </lineage>
</organism>
<dbReference type="RefSeq" id="WP_090122163.1">
    <property type="nucleotide sequence ID" value="NZ_CP045300.1"/>
</dbReference>
<evidence type="ECO:0000313" key="1">
    <source>
        <dbReference type="EMBL" id="SFT95143.1"/>
    </source>
</evidence>
<name>A0A1I7C6T2_9ENTR</name>
<sequence length="328" mass="38089">MNDERVKMMRIKSAQALAGDATELIKEYLSTVPLHILRRTLISLNLTIANSLFPQIANNAPEIINFICSGVAYDKNKYSFDKIVRLVKDAGDDAFSDSCITWLKNDNEACHYFWWALIHLEWKDVFKLLRADNIHRYSDVEDQRRAVLVSDTFEINRLTAGHKERYKSILTILNSLPFANTEINILTSYLSRHYKERKEICRSEVNMTSLIKSKESVSFSIRYLQKKNMFSADLVPLTESDNKYALTTQLYLLSREDKFETLVTSLTKAWSQKKVREKRKETDKKQTAVLSGLSKESIRMLKELSKKHSMSHSELMELAVQSLFKQIR</sequence>
<reference evidence="2" key="1">
    <citation type="submission" date="2016-10" db="EMBL/GenBank/DDBJ databases">
        <authorList>
            <person name="Varghese N."/>
            <person name="Submissions S."/>
        </authorList>
    </citation>
    <scope>NUCLEOTIDE SEQUENCE [LARGE SCALE GENOMIC DNA]</scope>
    <source>
        <strain evidence="2">Ah-143</strain>
    </source>
</reference>
<proteinExistence type="predicted"/>
<dbReference type="Proteomes" id="UP000199187">
    <property type="component" value="Unassembled WGS sequence"/>
</dbReference>
<gene>
    <name evidence="1" type="ORF">SAMN05192562_103296</name>
</gene>
<protein>
    <submittedName>
        <fullName evidence="1">Uncharacterized protein</fullName>
    </submittedName>
</protein>
<evidence type="ECO:0000313" key="2">
    <source>
        <dbReference type="Proteomes" id="UP000199187"/>
    </source>
</evidence>
<keyword evidence="2" id="KW-1185">Reference proteome</keyword>
<dbReference type="EMBL" id="FPAU01000003">
    <property type="protein sequence ID" value="SFT95143.1"/>
    <property type="molecule type" value="Genomic_DNA"/>
</dbReference>
<dbReference type="OrthoDB" id="6636770at2"/>
<dbReference type="AlphaFoldDB" id="A0A1I7C6T2"/>